<dbReference type="InterPro" id="IPR006034">
    <property type="entry name" value="Asparaginase/glutaminase-like"/>
</dbReference>
<dbReference type="FunFam" id="3.40.50.40:FF:000001">
    <property type="entry name" value="L-asparaginase 1"/>
    <property type="match status" value="1"/>
</dbReference>
<evidence type="ECO:0000256" key="4">
    <source>
        <dbReference type="PIRSR" id="PIRSR001220-1"/>
    </source>
</evidence>
<dbReference type="SUPFAM" id="SSF53774">
    <property type="entry name" value="Glutaminase/Asparaginase"/>
    <property type="match status" value="1"/>
</dbReference>
<dbReference type="InterPro" id="IPR027473">
    <property type="entry name" value="L-asparaginase_C"/>
</dbReference>
<evidence type="ECO:0000313" key="9">
    <source>
        <dbReference type="Proteomes" id="UP000283433"/>
    </source>
</evidence>
<proteinExistence type="inferred from homology"/>
<evidence type="ECO:0000256" key="1">
    <source>
        <dbReference type="ARBA" id="ARBA00010518"/>
    </source>
</evidence>
<evidence type="ECO:0000259" key="7">
    <source>
        <dbReference type="Pfam" id="PF17763"/>
    </source>
</evidence>
<feature type="domain" description="Asparaginase/glutaminase C-terminal" evidence="7">
    <location>
        <begin position="214"/>
        <end position="324"/>
    </location>
</feature>
<dbReference type="PROSITE" id="PS51732">
    <property type="entry name" value="ASN_GLN_ASE_3"/>
    <property type="match status" value="1"/>
</dbReference>
<accession>A0A419S4J0</accession>
<dbReference type="GO" id="GO:0009066">
    <property type="term" value="P:aspartate family amino acid metabolic process"/>
    <property type="evidence" value="ECO:0007669"/>
    <property type="project" value="UniProtKB-ARBA"/>
</dbReference>
<dbReference type="InterPro" id="IPR006033">
    <property type="entry name" value="AsnA_fam"/>
</dbReference>
<name>A0A419S4J0_9SPHI</name>
<dbReference type="InterPro" id="IPR037152">
    <property type="entry name" value="L-asparaginase_N_sf"/>
</dbReference>
<reference evidence="8 9" key="1">
    <citation type="submission" date="2016-07" db="EMBL/GenBank/DDBJ databases">
        <title>Genome of Pelobium manganitolerans.</title>
        <authorList>
            <person name="Wu S."/>
            <person name="Wang G."/>
        </authorList>
    </citation>
    <scope>NUCLEOTIDE SEQUENCE [LARGE SCALE GENOMIC DNA]</scope>
    <source>
        <strain evidence="8 9">YS-25</strain>
    </source>
</reference>
<dbReference type="EC" id="3.5.1.1" evidence="2"/>
<evidence type="ECO:0000256" key="5">
    <source>
        <dbReference type="PROSITE-ProRule" id="PRU10099"/>
    </source>
</evidence>
<dbReference type="EMBL" id="MBTA01000025">
    <property type="protein sequence ID" value="RKD15025.1"/>
    <property type="molecule type" value="Genomic_DNA"/>
</dbReference>
<gene>
    <name evidence="8" type="ORF">BCY91_05700</name>
</gene>
<dbReference type="RefSeq" id="WP_120181887.1">
    <property type="nucleotide sequence ID" value="NZ_CBINCU010000003.1"/>
</dbReference>
<dbReference type="PANTHER" id="PTHR11707:SF28">
    <property type="entry name" value="60 KDA LYSOPHOSPHOLIPASE"/>
    <property type="match status" value="1"/>
</dbReference>
<dbReference type="Gene3D" id="3.40.50.40">
    <property type="match status" value="1"/>
</dbReference>
<dbReference type="InterPro" id="IPR027474">
    <property type="entry name" value="L-asparaginase_N"/>
</dbReference>
<dbReference type="PANTHER" id="PTHR11707">
    <property type="entry name" value="L-ASPARAGINASE"/>
    <property type="match status" value="1"/>
</dbReference>
<sequence>MTKIFVIYTGGTIGMITDPVSGALRPFTFEQIIENVPELRRMDYELTVYSFDPIIDSSDMTPEIWAFLAKLVHDNYEDHDGFLILHGSDTMAFTASALSFMLEGLGKPVIFTGSQLPISEVRTDAKENFITALEIASAKLEDGKARVPEVSIYFENKLYRANRTFKYNSAKFEAFRSPNYPVLVEAGVHIRYNDAVIGKLEKPILKVHTNVSNNVGVLKLYPGISPEIVDAVLNSDAEAIIMETFGTGNTTTAKWFLDKLKRAIDKGKIILDISQCKVGSVEMGRYATSSALKEMGVINGYDMTFEAAVTKLMYLLGRDYPRDRLLRRLSTSIRGELTKN</sequence>
<dbReference type="Gene3D" id="3.40.50.1170">
    <property type="entry name" value="L-asparaginase, N-terminal domain"/>
    <property type="match status" value="1"/>
</dbReference>
<dbReference type="PIRSF" id="PIRSF500176">
    <property type="entry name" value="L_ASNase"/>
    <property type="match status" value="1"/>
</dbReference>
<dbReference type="PROSITE" id="PS00144">
    <property type="entry name" value="ASN_GLN_ASE_1"/>
    <property type="match status" value="1"/>
</dbReference>
<keyword evidence="9" id="KW-1185">Reference proteome</keyword>
<dbReference type="InterPro" id="IPR036152">
    <property type="entry name" value="Asp/glu_Ase-like_sf"/>
</dbReference>
<dbReference type="SMART" id="SM00870">
    <property type="entry name" value="Asparaginase"/>
    <property type="match status" value="1"/>
</dbReference>
<feature type="domain" description="L-asparaginase N-terminal" evidence="6">
    <location>
        <begin position="3"/>
        <end position="194"/>
    </location>
</feature>
<evidence type="ECO:0000256" key="2">
    <source>
        <dbReference type="ARBA" id="ARBA00012920"/>
    </source>
</evidence>
<keyword evidence="3" id="KW-0378">Hydrolase</keyword>
<protein>
    <recommendedName>
        <fullName evidence="2">asparaginase</fullName>
        <ecNumber evidence="2">3.5.1.1</ecNumber>
    </recommendedName>
</protein>
<dbReference type="FunFam" id="3.40.50.1170:FF:000001">
    <property type="entry name" value="L-asparaginase 2"/>
    <property type="match status" value="1"/>
</dbReference>
<dbReference type="Pfam" id="PF00710">
    <property type="entry name" value="Asparaginase"/>
    <property type="match status" value="1"/>
</dbReference>
<comment type="caution">
    <text evidence="8">The sequence shown here is derived from an EMBL/GenBank/DDBJ whole genome shotgun (WGS) entry which is preliminary data.</text>
</comment>
<dbReference type="NCBIfam" id="TIGR00519">
    <property type="entry name" value="asnASE_I"/>
    <property type="match status" value="1"/>
</dbReference>
<dbReference type="InterPro" id="IPR041725">
    <property type="entry name" value="L-asparaginase_I"/>
</dbReference>
<dbReference type="InterPro" id="IPR020827">
    <property type="entry name" value="Asparaginase/glutaminase_AS1"/>
</dbReference>
<dbReference type="Proteomes" id="UP000283433">
    <property type="component" value="Unassembled WGS sequence"/>
</dbReference>
<feature type="active site" evidence="5">
    <location>
        <position position="12"/>
    </location>
</feature>
<feature type="active site" description="O-isoaspartyl threonine intermediate" evidence="4">
    <location>
        <position position="12"/>
    </location>
</feature>
<dbReference type="GO" id="GO:0004067">
    <property type="term" value="F:asparaginase activity"/>
    <property type="evidence" value="ECO:0007669"/>
    <property type="project" value="UniProtKB-UniRule"/>
</dbReference>
<dbReference type="SFLD" id="SFLDS00057">
    <property type="entry name" value="Glutaminase/Asparaginase"/>
    <property type="match status" value="1"/>
</dbReference>
<dbReference type="OrthoDB" id="9788068at2"/>
<dbReference type="PIRSF" id="PIRSF001220">
    <property type="entry name" value="L-ASNase_gatD"/>
    <property type="match status" value="1"/>
</dbReference>
<evidence type="ECO:0000313" key="8">
    <source>
        <dbReference type="EMBL" id="RKD15025.1"/>
    </source>
</evidence>
<dbReference type="InterPro" id="IPR040919">
    <property type="entry name" value="Asparaginase_C"/>
</dbReference>
<dbReference type="PRINTS" id="PR00139">
    <property type="entry name" value="ASNGLNASE"/>
</dbReference>
<dbReference type="AlphaFoldDB" id="A0A419S4J0"/>
<comment type="similarity">
    <text evidence="1">Belongs to the asparaginase 1 family.</text>
</comment>
<evidence type="ECO:0000256" key="3">
    <source>
        <dbReference type="ARBA" id="ARBA00022801"/>
    </source>
</evidence>
<evidence type="ECO:0000259" key="6">
    <source>
        <dbReference type="Pfam" id="PF00710"/>
    </source>
</evidence>
<organism evidence="8 9">
    <name type="scientific">Pelobium manganitolerans</name>
    <dbReference type="NCBI Taxonomy" id="1842495"/>
    <lineage>
        <taxon>Bacteria</taxon>
        <taxon>Pseudomonadati</taxon>
        <taxon>Bacteroidota</taxon>
        <taxon>Sphingobacteriia</taxon>
        <taxon>Sphingobacteriales</taxon>
        <taxon>Sphingobacteriaceae</taxon>
        <taxon>Pelobium</taxon>
    </lineage>
</organism>
<dbReference type="CDD" id="cd08963">
    <property type="entry name" value="L-asparaginase_I"/>
    <property type="match status" value="1"/>
</dbReference>
<dbReference type="Pfam" id="PF17763">
    <property type="entry name" value="Asparaginase_C"/>
    <property type="match status" value="1"/>
</dbReference>